<dbReference type="EMBL" id="JABSTQ010006513">
    <property type="protein sequence ID" value="KAG0437179.1"/>
    <property type="molecule type" value="Genomic_DNA"/>
</dbReference>
<organism evidence="1 2">
    <name type="scientific">Ixodes persulcatus</name>
    <name type="common">Taiga tick</name>
    <dbReference type="NCBI Taxonomy" id="34615"/>
    <lineage>
        <taxon>Eukaryota</taxon>
        <taxon>Metazoa</taxon>
        <taxon>Ecdysozoa</taxon>
        <taxon>Arthropoda</taxon>
        <taxon>Chelicerata</taxon>
        <taxon>Arachnida</taxon>
        <taxon>Acari</taxon>
        <taxon>Parasitiformes</taxon>
        <taxon>Ixodida</taxon>
        <taxon>Ixodoidea</taxon>
        <taxon>Ixodidae</taxon>
        <taxon>Ixodinae</taxon>
        <taxon>Ixodes</taxon>
    </lineage>
</organism>
<evidence type="ECO:0000313" key="1">
    <source>
        <dbReference type="EMBL" id="KAG0437179.1"/>
    </source>
</evidence>
<name>A0AC60QPZ5_IXOPE</name>
<comment type="caution">
    <text evidence="1">The sequence shown here is derived from an EMBL/GenBank/DDBJ whole genome shotgun (WGS) entry which is preliminary data.</text>
</comment>
<proteinExistence type="predicted"/>
<keyword evidence="2" id="KW-1185">Reference proteome</keyword>
<gene>
    <name evidence="1" type="ORF">HPB47_017564</name>
</gene>
<protein>
    <submittedName>
        <fullName evidence="1">Uncharacterized protein</fullName>
    </submittedName>
</protein>
<evidence type="ECO:0000313" key="2">
    <source>
        <dbReference type="Proteomes" id="UP000805193"/>
    </source>
</evidence>
<dbReference type="Proteomes" id="UP000805193">
    <property type="component" value="Unassembled WGS sequence"/>
</dbReference>
<sequence length="144" mass="16396">MAAKSRKSRSWSRRRRQRQVAASGVGVPPPYRYKNGGKEQDCYTLMHTEGVEGDEITERLARKYLCRDPPVDQPDYEGEPNKVLDRPITLGELEAALAAMKNNSAPGPDMITARQLYNLDEGSLRELVRHFNEEYWRTGTTPES</sequence>
<accession>A0AC60QPZ5</accession>
<reference evidence="1 2" key="1">
    <citation type="journal article" date="2020" name="Cell">
        <title>Large-Scale Comparative Analyses of Tick Genomes Elucidate Their Genetic Diversity and Vector Capacities.</title>
        <authorList>
            <consortium name="Tick Genome and Microbiome Consortium (TIGMIC)"/>
            <person name="Jia N."/>
            <person name="Wang J."/>
            <person name="Shi W."/>
            <person name="Du L."/>
            <person name="Sun Y."/>
            <person name="Zhan W."/>
            <person name="Jiang J.F."/>
            <person name="Wang Q."/>
            <person name="Zhang B."/>
            <person name="Ji P."/>
            <person name="Bell-Sakyi L."/>
            <person name="Cui X.M."/>
            <person name="Yuan T.T."/>
            <person name="Jiang B.G."/>
            <person name="Yang W.F."/>
            <person name="Lam T.T."/>
            <person name="Chang Q.C."/>
            <person name="Ding S.J."/>
            <person name="Wang X.J."/>
            <person name="Zhu J.G."/>
            <person name="Ruan X.D."/>
            <person name="Zhao L."/>
            <person name="Wei J.T."/>
            <person name="Ye R.Z."/>
            <person name="Que T.C."/>
            <person name="Du C.H."/>
            <person name="Zhou Y.H."/>
            <person name="Cheng J.X."/>
            <person name="Dai P.F."/>
            <person name="Guo W.B."/>
            <person name="Han X.H."/>
            <person name="Huang E.J."/>
            <person name="Li L.F."/>
            <person name="Wei W."/>
            <person name="Gao Y.C."/>
            <person name="Liu J.Z."/>
            <person name="Shao H.Z."/>
            <person name="Wang X."/>
            <person name="Wang C.C."/>
            <person name="Yang T.C."/>
            <person name="Huo Q.B."/>
            <person name="Li W."/>
            <person name="Chen H.Y."/>
            <person name="Chen S.E."/>
            <person name="Zhou L.G."/>
            <person name="Ni X.B."/>
            <person name="Tian J.H."/>
            <person name="Sheng Y."/>
            <person name="Liu T."/>
            <person name="Pan Y.S."/>
            <person name="Xia L.Y."/>
            <person name="Li J."/>
            <person name="Zhao F."/>
            <person name="Cao W.C."/>
        </authorList>
    </citation>
    <scope>NUCLEOTIDE SEQUENCE [LARGE SCALE GENOMIC DNA]</scope>
    <source>
        <strain evidence="1">Iper-2018</strain>
    </source>
</reference>